<accession>A0A1M6YP50</accession>
<evidence type="ECO:0000313" key="1">
    <source>
        <dbReference type="EMBL" id="SHL19875.1"/>
    </source>
</evidence>
<dbReference type="EMBL" id="FRAC01000026">
    <property type="protein sequence ID" value="SHL19875.1"/>
    <property type="molecule type" value="Genomic_DNA"/>
</dbReference>
<gene>
    <name evidence="1" type="ORF">SAMN02745136_04327</name>
</gene>
<reference evidence="1 2" key="1">
    <citation type="submission" date="2016-11" db="EMBL/GenBank/DDBJ databases">
        <authorList>
            <person name="Jaros S."/>
            <person name="Januszkiewicz K."/>
            <person name="Wedrychowicz H."/>
        </authorList>
    </citation>
    <scope>NUCLEOTIDE SEQUENCE [LARGE SCALE GENOMIC DNA]</scope>
    <source>
        <strain evidence="1 2">DSM 15929</strain>
    </source>
</reference>
<dbReference type="RefSeq" id="WP_073279101.1">
    <property type="nucleotide sequence ID" value="NZ_FRAC01000026.1"/>
</dbReference>
<keyword evidence="2" id="KW-1185">Reference proteome</keyword>
<proteinExistence type="predicted"/>
<dbReference type="Proteomes" id="UP000184386">
    <property type="component" value="Unassembled WGS sequence"/>
</dbReference>
<dbReference type="AlphaFoldDB" id="A0A1M6YP50"/>
<evidence type="ECO:0000313" key="2">
    <source>
        <dbReference type="Proteomes" id="UP000184386"/>
    </source>
</evidence>
<name>A0A1M6YP50_9FIRM</name>
<protein>
    <submittedName>
        <fullName evidence="1">Uncharacterized protein</fullName>
    </submittedName>
</protein>
<sequence length="231" mass="27445">MENIDLHMGEFVVWHECTYRVQTYLNTNEYELYDVGDIHCTKPIQRISTDNVSDSFSRVAFCQYRSIEYPAFYIKDDKCYYKRNINHSNDKMCCVSIYDMDEIWVRINRRKKSTIDTVYINSKYKNNKPSCKKYSVEEMANGNYMTSHLEEVKDLNQTIEDLNKLYGDRIKFQTPVLEMLIMDYYICTFFIDDTSFCLDCDYGINTISVDNEEGNPYIFEMVDHFNRTGGV</sequence>
<organism evidence="1 2">
    <name type="scientific">Anaerocolumna jejuensis DSM 15929</name>
    <dbReference type="NCBI Taxonomy" id="1121322"/>
    <lineage>
        <taxon>Bacteria</taxon>
        <taxon>Bacillati</taxon>
        <taxon>Bacillota</taxon>
        <taxon>Clostridia</taxon>
        <taxon>Lachnospirales</taxon>
        <taxon>Lachnospiraceae</taxon>
        <taxon>Anaerocolumna</taxon>
    </lineage>
</organism>